<dbReference type="RefSeq" id="WP_114846582.1">
    <property type="nucleotide sequence ID" value="NZ_JBHSPE010000025.1"/>
</dbReference>
<keyword evidence="8" id="KW-1185">Reference proteome</keyword>
<proteinExistence type="predicted"/>
<reference evidence="7 8" key="1">
    <citation type="submission" date="2018-07" db="EMBL/GenBank/DDBJ databases">
        <title>Dyella tabacisoli L4-6T, whole genome shotgun sequence.</title>
        <authorList>
            <person name="Zhou X.-K."/>
            <person name="Li W.-J."/>
            <person name="Duan Y.-Q."/>
        </authorList>
    </citation>
    <scope>NUCLEOTIDE SEQUENCE [LARGE SCALE GENOMIC DNA]</scope>
    <source>
        <strain evidence="7 8">L4-6</strain>
    </source>
</reference>
<keyword evidence="2 5" id="KW-0812">Transmembrane</keyword>
<comment type="subcellular location">
    <subcellularLocation>
        <location evidence="1">Membrane</location>
        <topology evidence="1">Multi-pass membrane protein</topology>
    </subcellularLocation>
</comment>
<dbReference type="AlphaFoldDB" id="A0A369UIX4"/>
<dbReference type="EMBL" id="QQAH01000016">
    <property type="protein sequence ID" value="RDD80457.1"/>
    <property type="molecule type" value="Genomic_DNA"/>
</dbReference>
<accession>A0A369UIX4</accession>
<sequence length="226" mass="24663">MLDTVRQFETPEGIFLRLRSAGALPRAQAWSIDFVIRVLVCWMGMIPLAFLGQAGVGIGMLVMFVLMWFYPVVCEVFFHGQTLGKRAIGLRVVNADGTPVTWVPSMARNLLRVVDMLPGVYGVGLVSTLIDPYGRRLGDIIAGTMVIHTSELPSGNHVPVLAAERPPLDLAADEQAVIVDFAERCAQLTPQRQQELANLLDPLTGQTGEAGARQLVAYANWLIGRP</sequence>
<evidence type="ECO:0000259" key="6">
    <source>
        <dbReference type="Pfam" id="PF06271"/>
    </source>
</evidence>
<dbReference type="PANTHER" id="PTHR38480">
    <property type="entry name" value="SLR0254 PROTEIN"/>
    <property type="match status" value="1"/>
</dbReference>
<protein>
    <submittedName>
        <fullName evidence="7">RDD family protein</fullName>
    </submittedName>
</protein>
<dbReference type="InterPro" id="IPR010432">
    <property type="entry name" value="RDD"/>
</dbReference>
<dbReference type="PANTHER" id="PTHR38480:SF1">
    <property type="entry name" value="SLR0254 PROTEIN"/>
    <property type="match status" value="1"/>
</dbReference>
<comment type="caution">
    <text evidence="7">The sequence shown here is derived from an EMBL/GenBank/DDBJ whole genome shotgun (WGS) entry which is preliminary data.</text>
</comment>
<evidence type="ECO:0000313" key="8">
    <source>
        <dbReference type="Proteomes" id="UP000253782"/>
    </source>
</evidence>
<organism evidence="7 8">
    <name type="scientific">Dyella tabacisoli</name>
    <dbReference type="NCBI Taxonomy" id="2282381"/>
    <lineage>
        <taxon>Bacteria</taxon>
        <taxon>Pseudomonadati</taxon>
        <taxon>Pseudomonadota</taxon>
        <taxon>Gammaproteobacteria</taxon>
        <taxon>Lysobacterales</taxon>
        <taxon>Rhodanobacteraceae</taxon>
        <taxon>Dyella</taxon>
    </lineage>
</organism>
<evidence type="ECO:0000256" key="4">
    <source>
        <dbReference type="ARBA" id="ARBA00023136"/>
    </source>
</evidence>
<feature type="transmembrane region" description="Helical" evidence="5">
    <location>
        <begin position="58"/>
        <end position="78"/>
    </location>
</feature>
<keyword evidence="4 5" id="KW-0472">Membrane</keyword>
<name>A0A369UIX4_9GAMM</name>
<evidence type="ECO:0000256" key="2">
    <source>
        <dbReference type="ARBA" id="ARBA00022692"/>
    </source>
</evidence>
<feature type="transmembrane region" description="Helical" evidence="5">
    <location>
        <begin position="34"/>
        <end position="52"/>
    </location>
</feature>
<evidence type="ECO:0000256" key="1">
    <source>
        <dbReference type="ARBA" id="ARBA00004141"/>
    </source>
</evidence>
<dbReference type="OrthoDB" id="9787732at2"/>
<evidence type="ECO:0000256" key="3">
    <source>
        <dbReference type="ARBA" id="ARBA00022989"/>
    </source>
</evidence>
<dbReference type="Proteomes" id="UP000253782">
    <property type="component" value="Unassembled WGS sequence"/>
</dbReference>
<evidence type="ECO:0000256" key="5">
    <source>
        <dbReference type="SAM" id="Phobius"/>
    </source>
</evidence>
<dbReference type="Pfam" id="PF06271">
    <property type="entry name" value="RDD"/>
    <property type="match status" value="1"/>
</dbReference>
<gene>
    <name evidence="7" type="ORF">DVJ77_16270</name>
</gene>
<dbReference type="GO" id="GO:0016020">
    <property type="term" value="C:membrane"/>
    <property type="evidence" value="ECO:0007669"/>
    <property type="project" value="UniProtKB-SubCell"/>
</dbReference>
<feature type="domain" description="RDD" evidence="6">
    <location>
        <begin position="21"/>
        <end position="143"/>
    </location>
</feature>
<evidence type="ECO:0000313" key="7">
    <source>
        <dbReference type="EMBL" id="RDD80457.1"/>
    </source>
</evidence>
<keyword evidence="3 5" id="KW-1133">Transmembrane helix</keyword>